<feature type="transmembrane region" description="Helical" evidence="2">
    <location>
        <begin position="12"/>
        <end position="34"/>
    </location>
</feature>
<organism evidence="3 4">
    <name type="scientific">Raphanus sativus</name>
    <name type="common">Radish</name>
    <name type="synonym">Raphanus raphanistrum var. sativus</name>
    <dbReference type="NCBI Taxonomy" id="3726"/>
    <lineage>
        <taxon>Eukaryota</taxon>
        <taxon>Viridiplantae</taxon>
        <taxon>Streptophyta</taxon>
        <taxon>Embryophyta</taxon>
        <taxon>Tracheophyta</taxon>
        <taxon>Spermatophyta</taxon>
        <taxon>Magnoliopsida</taxon>
        <taxon>eudicotyledons</taxon>
        <taxon>Gunneridae</taxon>
        <taxon>Pentapetalae</taxon>
        <taxon>rosids</taxon>
        <taxon>malvids</taxon>
        <taxon>Brassicales</taxon>
        <taxon>Brassicaceae</taxon>
        <taxon>Brassiceae</taxon>
        <taxon>Raphanus</taxon>
    </lineage>
</organism>
<evidence type="ECO:0000313" key="4">
    <source>
        <dbReference type="RefSeq" id="XP_056850936.1"/>
    </source>
</evidence>
<keyword evidence="3" id="KW-1185">Reference proteome</keyword>
<name>A0A9W3CHJ6_RAPSA</name>
<reference evidence="4" key="2">
    <citation type="submission" date="2025-08" db="UniProtKB">
        <authorList>
            <consortium name="RefSeq"/>
        </authorList>
    </citation>
    <scope>IDENTIFICATION</scope>
    <source>
        <tissue evidence="4">Leaf</tissue>
    </source>
</reference>
<dbReference type="OrthoDB" id="1102654at2759"/>
<feature type="region of interest" description="Disordered" evidence="1">
    <location>
        <begin position="136"/>
        <end position="166"/>
    </location>
</feature>
<dbReference type="AlphaFoldDB" id="A0A9W3CHJ6"/>
<sequence>MENRTLNKLFNIIINGMDIIWRTTLSTLMLFFFLRYFDNPPTPPNPLLIFFFLSLILFLFIIHSNSSVSKEAQDFNVLCTFEEDSTTLDNYTIDKNKDCCSFTKYCYGNEVDFFSYYGSFHEFDYEDDIWNDDEDYSQWNEDDGDDGIENNDNDDHEQGDGDDDTLTNRIEDYIASVYNGWREERRADKLFV</sequence>
<gene>
    <name evidence="4" type="primary">LOC108826341</name>
</gene>
<accession>A0A9W3CHJ6</accession>
<evidence type="ECO:0000256" key="2">
    <source>
        <dbReference type="SAM" id="Phobius"/>
    </source>
</evidence>
<dbReference type="GeneID" id="108826341"/>
<evidence type="ECO:0000256" key="1">
    <source>
        <dbReference type="SAM" id="MobiDB-lite"/>
    </source>
</evidence>
<protein>
    <submittedName>
        <fullName evidence="4">Uncharacterized protein LOC108826341</fullName>
    </submittedName>
</protein>
<dbReference type="Proteomes" id="UP000504610">
    <property type="component" value="Chromosome 9"/>
</dbReference>
<proteinExistence type="predicted"/>
<dbReference type="KEGG" id="rsz:108826341"/>
<evidence type="ECO:0000313" key="3">
    <source>
        <dbReference type="Proteomes" id="UP000504610"/>
    </source>
</evidence>
<feature type="transmembrane region" description="Helical" evidence="2">
    <location>
        <begin position="46"/>
        <end position="62"/>
    </location>
</feature>
<dbReference type="PANTHER" id="PTHR36595">
    <property type="entry name" value="TRANSMEMBRANE PROTEIN"/>
    <property type="match status" value="1"/>
</dbReference>
<keyword evidence="2" id="KW-0472">Membrane</keyword>
<keyword evidence="2" id="KW-0812">Transmembrane</keyword>
<keyword evidence="2" id="KW-1133">Transmembrane helix</keyword>
<feature type="compositionally biased region" description="Acidic residues" evidence="1">
    <location>
        <begin position="136"/>
        <end position="165"/>
    </location>
</feature>
<dbReference type="PANTHER" id="PTHR36595:SF3">
    <property type="entry name" value="TRANSMEMBRANE PROTEIN"/>
    <property type="match status" value="1"/>
</dbReference>
<dbReference type="RefSeq" id="XP_056850936.1">
    <property type="nucleotide sequence ID" value="XM_056994956.1"/>
</dbReference>
<reference evidence="3" key="1">
    <citation type="journal article" date="2019" name="Database">
        <title>The radish genome database (RadishGD): an integrated information resource for radish genomics.</title>
        <authorList>
            <person name="Yu H.J."/>
            <person name="Baek S."/>
            <person name="Lee Y.J."/>
            <person name="Cho A."/>
            <person name="Mun J.H."/>
        </authorList>
    </citation>
    <scope>NUCLEOTIDE SEQUENCE [LARGE SCALE GENOMIC DNA]</scope>
    <source>
        <strain evidence="3">cv. WK10039</strain>
    </source>
</reference>